<gene>
    <name evidence="1" type="ORF">Csa_1G265110</name>
</gene>
<evidence type="ECO:0000313" key="2">
    <source>
        <dbReference type="Proteomes" id="UP000029981"/>
    </source>
</evidence>
<dbReference type="AlphaFoldDB" id="A0A0A0LYZ7"/>
<proteinExistence type="predicted"/>
<name>A0A0A0LYZ7_CUCSA</name>
<reference evidence="1 2" key="4">
    <citation type="journal article" date="2011" name="BMC Genomics">
        <title>RNA-Seq improves annotation of protein-coding genes in the cucumber genome.</title>
        <authorList>
            <person name="Li Z."/>
            <person name="Zhang Z."/>
            <person name="Yan P."/>
            <person name="Huang S."/>
            <person name="Fei Z."/>
            <person name="Lin K."/>
        </authorList>
    </citation>
    <scope>NUCLEOTIDE SEQUENCE [LARGE SCALE GENOMIC DNA]</scope>
    <source>
        <strain evidence="2">cv. 9930</strain>
    </source>
</reference>
<dbReference type="Proteomes" id="UP000029981">
    <property type="component" value="Chromosome 1"/>
</dbReference>
<dbReference type="Gramene" id="KGN65211">
    <property type="protein sequence ID" value="KGN65211"/>
    <property type="gene ID" value="Csa_1G265110"/>
</dbReference>
<evidence type="ECO:0000313" key="1">
    <source>
        <dbReference type="EMBL" id="KGN65211.1"/>
    </source>
</evidence>
<protein>
    <submittedName>
        <fullName evidence="1">Uncharacterized protein</fullName>
    </submittedName>
</protein>
<keyword evidence="2" id="KW-1185">Reference proteome</keyword>
<reference evidence="1 2" key="3">
    <citation type="journal article" date="2010" name="BMC Genomics">
        <title>Transcriptome sequencing and comparative analysis of cucumber flowers with different sex types.</title>
        <authorList>
            <person name="Guo S."/>
            <person name="Zheng Y."/>
            <person name="Joung J.G."/>
            <person name="Liu S."/>
            <person name="Zhang Z."/>
            <person name="Crasta O.R."/>
            <person name="Sobral B.W."/>
            <person name="Xu Y."/>
            <person name="Huang S."/>
            <person name="Fei Z."/>
        </authorList>
    </citation>
    <scope>NUCLEOTIDE SEQUENCE [LARGE SCALE GENOMIC DNA]</scope>
    <source>
        <strain evidence="2">cv. 9930</strain>
    </source>
</reference>
<accession>A0A0A0LYZ7</accession>
<reference evidence="1 2" key="2">
    <citation type="journal article" date="2009" name="PLoS ONE">
        <title>An integrated genetic and cytogenetic map of the cucumber genome.</title>
        <authorList>
            <person name="Ren Y."/>
            <person name="Zhang Z."/>
            <person name="Liu J."/>
            <person name="Staub J.E."/>
            <person name="Han Y."/>
            <person name="Cheng Z."/>
            <person name="Li X."/>
            <person name="Lu J."/>
            <person name="Miao H."/>
            <person name="Kang H."/>
            <person name="Xie B."/>
            <person name="Gu X."/>
            <person name="Wang X."/>
            <person name="Du Y."/>
            <person name="Jin W."/>
            <person name="Huang S."/>
        </authorList>
    </citation>
    <scope>NUCLEOTIDE SEQUENCE [LARGE SCALE GENOMIC DNA]</scope>
    <source>
        <strain evidence="2">cv. 9930</strain>
    </source>
</reference>
<sequence length="53" mass="5996">MMNKKVSEGSPKLPFPFFVNWRNGDFNITSLLTQLLLGFCALGVWGESLKLCF</sequence>
<dbReference type="EMBL" id="CM002922">
    <property type="protein sequence ID" value="KGN65211.1"/>
    <property type="molecule type" value="Genomic_DNA"/>
</dbReference>
<reference evidence="1 2" key="1">
    <citation type="journal article" date="2009" name="Nat. Genet.">
        <title>The genome of the cucumber, Cucumis sativus L.</title>
        <authorList>
            <person name="Huang S."/>
            <person name="Li R."/>
            <person name="Zhang Z."/>
            <person name="Li L."/>
            <person name="Gu X."/>
            <person name="Fan W."/>
            <person name="Lucas W.J."/>
            <person name="Wang X."/>
            <person name="Xie B."/>
            <person name="Ni P."/>
            <person name="Ren Y."/>
            <person name="Zhu H."/>
            <person name="Li J."/>
            <person name="Lin K."/>
            <person name="Jin W."/>
            <person name="Fei Z."/>
            <person name="Li G."/>
            <person name="Staub J."/>
            <person name="Kilian A."/>
            <person name="van der Vossen E.A."/>
            <person name="Wu Y."/>
            <person name="Guo J."/>
            <person name="He J."/>
            <person name="Jia Z."/>
            <person name="Ren Y."/>
            <person name="Tian G."/>
            <person name="Lu Y."/>
            <person name="Ruan J."/>
            <person name="Qian W."/>
            <person name="Wang M."/>
            <person name="Huang Q."/>
            <person name="Li B."/>
            <person name="Xuan Z."/>
            <person name="Cao J."/>
            <person name="Asan"/>
            <person name="Wu Z."/>
            <person name="Zhang J."/>
            <person name="Cai Q."/>
            <person name="Bai Y."/>
            <person name="Zhao B."/>
            <person name="Han Y."/>
            <person name="Li Y."/>
            <person name="Li X."/>
            <person name="Wang S."/>
            <person name="Shi Q."/>
            <person name="Liu S."/>
            <person name="Cho W.K."/>
            <person name="Kim J.Y."/>
            <person name="Xu Y."/>
            <person name="Heller-Uszynska K."/>
            <person name="Miao H."/>
            <person name="Cheng Z."/>
            <person name="Zhang S."/>
            <person name="Wu J."/>
            <person name="Yang Y."/>
            <person name="Kang H."/>
            <person name="Li M."/>
            <person name="Liang H."/>
            <person name="Ren X."/>
            <person name="Shi Z."/>
            <person name="Wen M."/>
            <person name="Jian M."/>
            <person name="Yang H."/>
            <person name="Zhang G."/>
            <person name="Yang Z."/>
            <person name="Chen R."/>
            <person name="Liu S."/>
            <person name="Li J."/>
            <person name="Ma L."/>
            <person name="Liu H."/>
            <person name="Zhou Y."/>
            <person name="Zhao J."/>
            <person name="Fang X."/>
            <person name="Li G."/>
            <person name="Fang L."/>
            <person name="Li Y."/>
            <person name="Liu D."/>
            <person name="Zheng H."/>
            <person name="Zhang Y."/>
            <person name="Qin N."/>
            <person name="Li Z."/>
            <person name="Yang G."/>
            <person name="Yang S."/>
            <person name="Bolund L."/>
            <person name="Kristiansen K."/>
            <person name="Zheng H."/>
            <person name="Li S."/>
            <person name="Zhang X."/>
            <person name="Yang H."/>
            <person name="Wang J."/>
            <person name="Sun R."/>
            <person name="Zhang B."/>
            <person name="Jiang S."/>
            <person name="Wang J."/>
            <person name="Du Y."/>
            <person name="Li S."/>
        </authorList>
    </citation>
    <scope>NUCLEOTIDE SEQUENCE [LARGE SCALE GENOMIC DNA]</scope>
    <source>
        <strain evidence="2">cv. 9930</strain>
    </source>
</reference>
<organism evidence="1 2">
    <name type="scientific">Cucumis sativus</name>
    <name type="common">Cucumber</name>
    <dbReference type="NCBI Taxonomy" id="3659"/>
    <lineage>
        <taxon>Eukaryota</taxon>
        <taxon>Viridiplantae</taxon>
        <taxon>Streptophyta</taxon>
        <taxon>Embryophyta</taxon>
        <taxon>Tracheophyta</taxon>
        <taxon>Spermatophyta</taxon>
        <taxon>Magnoliopsida</taxon>
        <taxon>eudicotyledons</taxon>
        <taxon>Gunneridae</taxon>
        <taxon>Pentapetalae</taxon>
        <taxon>rosids</taxon>
        <taxon>fabids</taxon>
        <taxon>Cucurbitales</taxon>
        <taxon>Cucurbitaceae</taxon>
        <taxon>Benincaseae</taxon>
        <taxon>Cucumis</taxon>
    </lineage>
</organism>